<dbReference type="InterPro" id="IPR051531">
    <property type="entry name" value="N-acetyltransferase"/>
</dbReference>
<accession>B2AAF0</accession>
<dbReference type="PANTHER" id="PTHR43792:SF1">
    <property type="entry name" value="N-ACETYLTRANSFERASE DOMAIN-CONTAINING PROTEIN"/>
    <property type="match status" value="1"/>
</dbReference>
<gene>
    <name evidence="2" type="ORF">PODANS_1_3780</name>
</gene>
<proteinExistence type="predicted"/>
<sequence length="273" mass="30788">FRTLAVPILSHSPLADISRIMADNTLDVAAIKNGTNNPDDSRVIDPKPDKSTFVRVKTTLPKRPFPLNAERKAVYTERLIIRPLSKTDLPALHELRTQPEVMVWTYLGVVDKDIGETWQRLEKFVEGNERENYNCAICLREEGGKMIGIGGFHDAMWSFGWPEIGYMFRREYWGRGFGKEFMKGWEGIWGGLERGVVELMVDPRSVVVVEGEGERGVVEEVVIAVTAEGNKASQRILEGSGFERFLTWEEEDGGGRGLVRLPTYRFVVGKGGR</sequence>
<name>B2AAF0_PODAN</name>
<dbReference type="RefSeq" id="XP_001912580.1">
    <property type="nucleotide sequence ID" value="XM_001912545.1"/>
</dbReference>
<dbReference type="PROSITE" id="PS51186">
    <property type="entry name" value="GNAT"/>
    <property type="match status" value="1"/>
</dbReference>
<dbReference type="Pfam" id="PF13302">
    <property type="entry name" value="Acetyltransf_3"/>
    <property type="match status" value="1"/>
</dbReference>
<dbReference type="PANTHER" id="PTHR43792">
    <property type="entry name" value="GNAT FAMILY, PUTATIVE (AFU_ORTHOLOGUE AFUA_3G00765)-RELATED-RELATED"/>
    <property type="match status" value="1"/>
</dbReference>
<dbReference type="GeneID" id="6196852"/>
<dbReference type="InterPro" id="IPR016181">
    <property type="entry name" value="Acyl_CoA_acyltransferase"/>
</dbReference>
<dbReference type="VEuPathDB" id="FungiDB:PODANS_1_3780"/>
<dbReference type="KEGG" id="pan:PODANSg09629"/>
<reference evidence="2" key="2">
    <citation type="submission" date="2008-07" db="EMBL/GenBank/DDBJ databases">
        <authorList>
            <person name="Genoscope - CEA"/>
        </authorList>
    </citation>
    <scope>NUCLEOTIDE SEQUENCE</scope>
    <source>
        <strain evidence="2">S mat+</strain>
    </source>
</reference>
<dbReference type="OrthoDB" id="4072826at2759"/>
<protein>
    <submittedName>
        <fullName evidence="2">Podospora anserina S mat+ genomic DNA chromosome 1, supercontig 1</fullName>
    </submittedName>
</protein>
<reference evidence="2" key="1">
    <citation type="journal article" date="2008" name="Genome Biol.">
        <title>The genome sequence of the model ascomycete fungus Podospora anserina.</title>
        <authorList>
            <person name="Espagne E."/>
            <person name="Lespinet O."/>
            <person name="Malagnac F."/>
            <person name="Da Silva C."/>
            <person name="Jaillon O."/>
            <person name="Porcel B.M."/>
            <person name="Couloux A."/>
            <person name="Aury J.-M."/>
            <person name="Segurens B."/>
            <person name="Poulain J."/>
            <person name="Anthouard V."/>
            <person name="Grossetete S."/>
            <person name="Khalili H."/>
            <person name="Coppin E."/>
            <person name="Dequard-Chablat M."/>
            <person name="Picard M."/>
            <person name="Contamine V."/>
            <person name="Arnaise S."/>
            <person name="Bourdais A."/>
            <person name="Berteaux-Lecellier V."/>
            <person name="Gautheret D."/>
            <person name="de Vries R.P."/>
            <person name="Battaglia E."/>
            <person name="Coutinho P.M."/>
            <person name="Danchin E.G.J."/>
            <person name="Henrissat B."/>
            <person name="El Khoury R."/>
            <person name="Sainsard-Chanet A."/>
            <person name="Boivin A."/>
            <person name="Pinan-Lucarre B."/>
            <person name="Sellem C.H."/>
            <person name="Debuchy R."/>
            <person name="Wincker P."/>
            <person name="Weissenbach J."/>
            <person name="Silar P."/>
        </authorList>
    </citation>
    <scope>NUCLEOTIDE SEQUENCE [LARGE SCALE GENOMIC DNA]</scope>
    <source>
        <strain evidence="2">S mat+</strain>
    </source>
</reference>
<evidence type="ECO:0000313" key="2">
    <source>
        <dbReference type="EMBL" id="CAP60062.1"/>
    </source>
</evidence>
<dbReference type="InterPro" id="IPR000182">
    <property type="entry name" value="GNAT_dom"/>
</dbReference>
<feature type="non-terminal residue" evidence="2">
    <location>
        <position position="1"/>
    </location>
</feature>
<dbReference type="HOGENOM" id="CLU_013985_24_0_1"/>
<feature type="domain" description="N-acetyltransferase" evidence="1">
    <location>
        <begin position="79"/>
        <end position="262"/>
    </location>
</feature>
<dbReference type="EMBL" id="CU633438">
    <property type="protein sequence ID" value="CAP60062.1"/>
    <property type="molecule type" value="Genomic_DNA"/>
</dbReference>
<evidence type="ECO:0000259" key="1">
    <source>
        <dbReference type="PROSITE" id="PS51186"/>
    </source>
</evidence>
<dbReference type="AlphaFoldDB" id="B2AAF0"/>
<dbReference type="GO" id="GO:0016747">
    <property type="term" value="F:acyltransferase activity, transferring groups other than amino-acyl groups"/>
    <property type="evidence" value="ECO:0007669"/>
    <property type="project" value="InterPro"/>
</dbReference>
<dbReference type="Gene3D" id="3.40.630.30">
    <property type="match status" value="1"/>
</dbReference>
<dbReference type="CDD" id="cd04301">
    <property type="entry name" value="NAT_SF"/>
    <property type="match status" value="1"/>
</dbReference>
<organism evidence="2">
    <name type="scientific">Podospora anserina (strain S / ATCC MYA-4624 / DSM 980 / FGSC 10383)</name>
    <name type="common">Pleurage anserina</name>
    <dbReference type="NCBI Taxonomy" id="515849"/>
    <lineage>
        <taxon>Eukaryota</taxon>
        <taxon>Fungi</taxon>
        <taxon>Dikarya</taxon>
        <taxon>Ascomycota</taxon>
        <taxon>Pezizomycotina</taxon>
        <taxon>Sordariomycetes</taxon>
        <taxon>Sordariomycetidae</taxon>
        <taxon>Sordariales</taxon>
        <taxon>Podosporaceae</taxon>
        <taxon>Podospora</taxon>
        <taxon>Podospora anserina</taxon>
    </lineage>
</organism>
<dbReference type="SUPFAM" id="SSF55729">
    <property type="entry name" value="Acyl-CoA N-acyltransferases (Nat)"/>
    <property type="match status" value="1"/>
</dbReference>